<organism evidence="1 2">
    <name type="scientific">Plakobranchus ocellatus</name>
    <dbReference type="NCBI Taxonomy" id="259542"/>
    <lineage>
        <taxon>Eukaryota</taxon>
        <taxon>Metazoa</taxon>
        <taxon>Spiralia</taxon>
        <taxon>Lophotrochozoa</taxon>
        <taxon>Mollusca</taxon>
        <taxon>Gastropoda</taxon>
        <taxon>Heterobranchia</taxon>
        <taxon>Euthyneura</taxon>
        <taxon>Panpulmonata</taxon>
        <taxon>Sacoglossa</taxon>
        <taxon>Placobranchoidea</taxon>
        <taxon>Plakobranchidae</taxon>
        <taxon>Plakobranchus</taxon>
    </lineage>
</organism>
<proteinExistence type="predicted"/>
<comment type="caution">
    <text evidence="1">The sequence shown here is derived from an EMBL/GenBank/DDBJ whole genome shotgun (WGS) entry which is preliminary data.</text>
</comment>
<sequence>MRRRIFAACGSRVIWLLLEHFLFCEEIGYFVLWNFNMRRWPLYYNPEVLNSLRLIHEVQRLPNIGRPRSTQIVYKRLVVGKSKHTWEYEDSLCLRKITFKHATSALYLHTFVYNCTSSLL</sequence>
<evidence type="ECO:0000313" key="2">
    <source>
        <dbReference type="Proteomes" id="UP000735302"/>
    </source>
</evidence>
<dbReference type="EMBL" id="BLXT01003724">
    <property type="protein sequence ID" value="GFO03231.1"/>
    <property type="molecule type" value="Genomic_DNA"/>
</dbReference>
<dbReference type="AlphaFoldDB" id="A0AAV4A4S5"/>
<name>A0AAV4A4S5_9GAST</name>
<keyword evidence="2" id="KW-1185">Reference proteome</keyword>
<evidence type="ECO:0000313" key="1">
    <source>
        <dbReference type="EMBL" id="GFO03231.1"/>
    </source>
</evidence>
<dbReference type="Proteomes" id="UP000735302">
    <property type="component" value="Unassembled WGS sequence"/>
</dbReference>
<reference evidence="1 2" key="1">
    <citation type="journal article" date="2021" name="Elife">
        <title>Chloroplast acquisition without the gene transfer in kleptoplastic sea slugs, Plakobranchus ocellatus.</title>
        <authorList>
            <person name="Maeda T."/>
            <person name="Takahashi S."/>
            <person name="Yoshida T."/>
            <person name="Shimamura S."/>
            <person name="Takaki Y."/>
            <person name="Nagai Y."/>
            <person name="Toyoda A."/>
            <person name="Suzuki Y."/>
            <person name="Arimoto A."/>
            <person name="Ishii H."/>
            <person name="Satoh N."/>
            <person name="Nishiyama T."/>
            <person name="Hasebe M."/>
            <person name="Maruyama T."/>
            <person name="Minagawa J."/>
            <person name="Obokata J."/>
            <person name="Shigenobu S."/>
        </authorList>
    </citation>
    <scope>NUCLEOTIDE SEQUENCE [LARGE SCALE GENOMIC DNA]</scope>
</reference>
<accession>A0AAV4A4S5</accession>
<gene>
    <name evidence="1" type="ORF">PoB_002973600</name>
</gene>
<protein>
    <submittedName>
        <fullName evidence="1">Uncharacterized protein</fullName>
    </submittedName>
</protein>